<evidence type="ECO:0000313" key="2">
    <source>
        <dbReference type="EMBL" id="ADQ78407.1"/>
    </source>
</evidence>
<dbReference type="HOGENOM" id="CLU_037162_3_1_10"/>
<dbReference type="InterPro" id="IPR015797">
    <property type="entry name" value="NUDIX_hydrolase-like_dom_sf"/>
</dbReference>
<dbReference type="RefSeq" id="WP_013443776.1">
    <property type="nucleotide sequence ID" value="NC_014734.1"/>
</dbReference>
<reference key="1">
    <citation type="submission" date="2010-11" db="EMBL/GenBank/DDBJ databases">
        <title>The complete genome of Paludibacter propionicigenes DSM 17365.</title>
        <authorList>
            <consortium name="US DOE Joint Genome Institute (JGI-PGF)"/>
            <person name="Lucas S."/>
            <person name="Copeland A."/>
            <person name="Lapidus A."/>
            <person name="Bruce D."/>
            <person name="Goodwin L."/>
            <person name="Pitluck S."/>
            <person name="Kyrpides N."/>
            <person name="Mavromatis K."/>
            <person name="Ivanova N."/>
            <person name="Munk A.C."/>
            <person name="Brettin T."/>
            <person name="Detter J.C."/>
            <person name="Han C."/>
            <person name="Tapia R."/>
            <person name="Land M."/>
            <person name="Hauser L."/>
            <person name="Markowitz V."/>
            <person name="Cheng J.-F."/>
            <person name="Hugenholtz P."/>
            <person name="Woyke T."/>
            <person name="Wu D."/>
            <person name="Gronow S."/>
            <person name="Wellnitz S."/>
            <person name="Brambilla E."/>
            <person name="Klenk H.-P."/>
            <person name="Eisen J.A."/>
        </authorList>
    </citation>
    <scope>NUCLEOTIDE SEQUENCE</scope>
    <source>
        <strain>WB4</strain>
    </source>
</reference>
<dbReference type="InterPro" id="IPR000086">
    <property type="entry name" value="NUDIX_hydrolase_dom"/>
</dbReference>
<name>E4T126_PALPW</name>
<dbReference type="eggNOG" id="COG1051">
    <property type="taxonomic scope" value="Bacteria"/>
</dbReference>
<evidence type="ECO:0000313" key="3">
    <source>
        <dbReference type="Proteomes" id="UP000008718"/>
    </source>
</evidence>
<dbReference type="OrthoDB" id="9786141at2"/>
<protein>
    <submittedName>
        <fullName evidence="2">NUDIX hydrolase</fullName>
    </submittedName>
</protein>
<dbReference type="Gene3D" id="3.90.79.10">
    <property type="entry name" value="Nucleoside Triphosphate Pyrophosphohydrolase"/>
    <property type="match status" value="1"/>
</dbReference>
<dbReference type="InterPro" id="IPR054105">
    <property type="entry name" value="WHD_NrtR"/>
</dbReference>
<dbReference type="CDD" id="cd18873">
    <property type="entry name" value="NUDIX_NadM_like"/>
    <property type="match status" value="1"/>
</dbReference>
<dbReference type="PANTHER" id="PTHR43736:SF4">
    <property type="entry name" value="SLR1690 PROTEIN"/>
    <property type="match status" value="1"/>
</dbReference>
<reference evidence="2 3" key="2">
    <citation type="journal article" date="2011" name="Stand. Genomic Sci.">
        <title>Complete genome sequence of Paludibacter propionicigenes type strain (WB4).</title>
        <authorList>
            <person name="Gronow S."/>
            <person name="Munk C."/>
            <person name="Lapidus A."/>
            <person name="Nolan M."/>
            <person name="Lucas S."/>
            <person name="Hammon N."/>
            <person name="Deshpande S."/>
            <person name="Cheng J.F."/>
            <person name="Tapia R."/>
            <person name="Han C."/>
            <person name="Goodwin L."/>
            <person name="Pitluck S."/>
            <person name="Liolios K."/>
            <person name="Ivanova N."/>
            <person name="Mavromatis K."/>
            <person name="Mikhailova N."/>
            <person name="Pati A."/>
            <person name="Chen A."/>
            <person name="Palaniappan K."/>
            <person name="Land M."/>
            <person name="Hauser L."/>
            <person name="Chang Y.J."/>
            <person name="Jeffries C.D."/>
            <person name="Brambilla E."/>
            <person name="Rohde M."/>
            <person name="Goker M."/>
            <person name="Detter J.C."/>
            <person name="Woyke T."/>
            <person name="Bristow J."/>
            <person name="Eisen J.A."/>
            <person name="Markowitz V."/>
            <person name="Hugenholtz P."/>
            <person name="Kyrpides N.C."/>
            <person name="Klenk H.P."/>
        </authorList>
    </citation>
    <scope>NUCLEOTIDE SEQUENCE [LARGE SCALE GENOMIC DNA]</scope>
    <source>
        <strain evidence="3">DSM 17365 / JCM 13257 / WB4</strain>
    </source>
</reference>
<organism evidence="2 3">
    <name type="scientific">Paludibacter propionicigenes (strain DSM 17365 / JCM 13257 / WB4)</name>
    <dbReference type="NCBI Taxonomy" id="694427"/>
    <lineage>
        <taxon>Bacteria</taxon>
        <taxon>Pseudomonadati</taxon>
        <taxon>Bacteroidota</taxon>
        <taxon>Bacteroidia</taxon>
        <taxon>Bacteroidales</taxon>
        <taxon>Paludibacteraceae</taxon>
        <taxon>Paludibacter</taxon>
    </lineage>
</organism>
<dbReference type="InterPro" id="IPR036388">
    <property type="entry name" value="WH-like_DNA-bd_sf"/>
</dbReference>
<keyword evidence="2" id="KW-0378">Hydrolase</keyword>
<keyword evidence="3" id="KW-1185">Reference proteome</keyword>
<dbReference type="AlphaFoldDB" id="E4T126"/>
<dbReference type="eggNOG" id="COG4111">
    <property type="taxonomic scope" value="Bacteria"/>
</dbReference>
<dbReference type="KEGG" id="ppn:Palpr_0245"/>
<accession>E4T126</accession>
<dbReference type="GO" id="GO:0016787">
    <property type="term" value="F:hydrolase activity"/>
    <property type="evidence" value="ECO:0007669"/>
    <property type="project" value="UniProtKB-KW"/>
</dbReference>
<dbReference type="SUPFAM" id="SSF46785">
    <property type="entry name" value="Winged helix' DNA-binding domain"/>
    <property type="match status" value="1"/>
</dbReference>
<dbReference type="Pfam" id="PF00293">
    <property type="entry name" value="NUDIX"/>
    <property type="match status" value="1"/>
</dbReference>
<dbReference type="STRING" id="694427.Palpr_0245"/>
<dbReference type="EMBL" id="CP002345">
    <property type="protein sequence ID" value="ADQ78407.1"/>
    <property type="molecule type" value="Genomic_DNA"/>
</dbReference>
<dbReference type="SUPFAM" id="SSF55811">
    <property type="entry name" value="Nudix"/>
    <property type="match status" value="1"/>
</dbReference>
<dbReference type="InterPro" id="IPR036390">
    <property type="entry name" value="WH_DNA-bd_sf"/>
</dbReference>
<dbReference type="Gene3D" id="1.10.10.10">
    <property type="entry name" value="Winged helix-like DNA-binding domain superfamily/Winged helix DNA-binding domain"/>
    <property type="match status" value="1"/>
</dbReference>
<dbReference type="Proteomes" id="UP000008718">
    <property type="component" value="Chromosome"/>
</dbReference>
<sequence length="257" mass="30953">MAIESESNPNRISQEAFEREFLPTLSVDCAIFGYDDNNLRVLVRREYIPLDGDVHLEWKLPGNHVKRTETIYDTAARILKEQTGLENIYVKQFSVFSDPERLKRNLVDYEWVRPRIVDDRVVTVGFYSLLNMNDIDNSMLIEDANWMNAYEVERLMFDHNEIFEEAFKKLRNDLLHDPLVFELLPEKFTLTQMQKLYETIFNTNYDKRNYRRKINKMEYLIPLDEFQTGVSHKPARLYSFNRDIYEETRTERFDFRM</sequence>
<gene>
    <name evidence="2" type="ordered locus">Palpr_0245</name>
</gene>
<evidence type="ECO:0000259" key="1">
    <source>
        <dbReference type="PROSITE" id="PS51462"/>
    </source>
</evidence>
<dbReference type="PANTHER" id="PTHR43736">
    <property type="entry name" value="ADP-RIBOSE PYROPHOSPHATASE"/>
    <property type="match status" value="1"/>
</dbReference>
<dbReference type="Pfam" id="PF21906">
    <property type="entry name" value="WHD_NrtR"/>
    <property type="match status" value="1"/>
</dbReference>
<proteinExistence type="predicted"/>
<feature type="domain" description="Nudix hydrolase" evidence="1">
    <location>
        <begin position="22"/>
        <end position="171"/>
    </location>
</feature>
<dbReference type="PROSITE" id="PS51462">
    <property type="entry name" value="NUDIX"/>
    <property type="match status" value="1"/>
</dbReference>